<comment type="subcellular location">
    <subcellularLocation>
        <location evidence="1">Membrane</location>
        <topology evidence="1">Multi-pass membrane protein</topology>
    </subcellularLocation>
</comment>
<evidence type="ECO:0000256" key="4">
    <source>
        <dbReference type="ARBA" id="ARBA00022989"/>
    </source>
</evidence>
<evidence type="ECO:0000259" key="7">
    <source>
        <dbReference type="PROSITE" id="PS50850"/>
    </source>
</evidence>
<keyword evidence="2" id="KW-0813">Transport</keyword>
<evidence type="ECO:0000256" key="6">
    <source>
        <dbReference type="SAM" id="Phobius"/>
    </source>
</evidence>
<keyword evidence="4 6" id="KW-1133">Transmembrane helix</keyword>
<feature type="transmembrane region" description="Helical" evidence="6">
    <location>
        <begin position="207"/>
        <end position="229"/>
    </location>
</feature>
<feature type="transmembrane region" description="Helical" evidence="6">
    <location>
        <begin position="235"/>
        <end position="254"/>
    </location>
</feature>
<evidence type="ECO:0000256" key="2">
    <source>
        <dbReference type="ARBA" id="ARBA00022448"/>
    </source>
</evidence>
<dbReference type="InterPro" id="IPR036259">
    <property type="entry name" value="MFS_trans_sf"/>
</dbReference>
<dbReference type="Gene3D" id="1.20.1720.10">
    <property type="entry name" value="Multidrug resistance protein D"/>
    <property type="match status" value="1"/>
</dbReference>
<feature type="transmembrane region" description="Helical" evidence="6">
    <location>
        <begin position="274"/>
        <end position="295"/>
    </location>
</feature>
<dbReference type="CDD" id="cd17321">
    <property type="entry name" value="MFS_MMR_MDR_like"/>
    <property type="match status" value="1"/>
</dbReference>
<dbReference type="PANTHER" id="PTHR42718:SF9">
    <property type="entry name" value="MAJOR FACILITATOR SUPERFAMILY MULTIDRUG TRANSPORTER MFSC"/>
    <property type="match status" value="1"/>
</dbReference>
<accession>A0A6J7KMQ0</accession>
<dbReference type="GO" id="GO:0016020">
    <property type="term" value="C:membrane"/>
    <property type="evidence" value="ECO:0007669"/>
    <property type="project" value="UniProtKB-SubCell"/>
</dbReference>
<feature type="transmembrane region" description="Helical" evidence="6">
    <location>
        <begin position="489"/>
        <end position="509"/>
    </location>
</feature>
<dbReference type="PANTHER" id="PTHR42718">
    <property type="entry name" value="MAJOR FACILITATOR SUPERFAMILY MULTIDRUG TRANSPORTER MFSC"/>
    <property type="match status" value="1"/>
</dbReference>
<feature type="transmembrane region" description="Helical" evidence="6">
    <location>
        <begin position="87"/>
        <end position="105"/>
    </location>
</feature>
<dbReference type="GO" id="GO:0022857">
    <property type="term" value="F:transmembrane transporter activity"/>
    <property type="evidence" value="ECO:0007669"/>
    <property type="project" value="InterPro"/>
</dbReference>
<organism evidence="9">
    <name type="scientific">freshwater metagenome</name>
    <dbReference type="NCBI Taxonomy" id="449393"/>
    <lineage>
        <taxon>unclassified sequences</taxon>
        <taxon>metagenomes</taxon>
        <taxon>ecological metagenomes</taxon>
    </lineage>
</organism>
<dbReference type="AlphaFoldDB" id="A0A6J7KMQ0"/>
<dbReference type="InterPro" id="IPR011701">
    <property type="entry name" value="MFS"/>
</dbReference>
<feature type="transmembrane region" description="Helical" evidence="6">
    <location>
        <begin position="365"/>
        <end position="391"/>
    </location>
</feature>
<feature type="transmembrane region" description="Helical" evidence="6">
    <location>
        <begin position="117"/>
        <end position="138"/>
    </location>
</feature>
<feature type="transmembrane region" description="Helical" evidence="6">
    <location>
        <begin position="339"/>
        <end position="359"/>
    </location>
</feature>
<evidence type="ECO:0000256" key="3">
    <source>
        <dbReference type="ARBA" id="ARBA00022692"/>
    </source>
</evidence>
<keyword evidence="3 6" id="KW-0812">Transmembrane</keyword>
<keyword evidence="5 6" id="KW-0472">Membrane</keyword>
<evidence type="ECO:0000256" key="5">
    <source>
        <dbReference type="ARBA" id="ARBA00023136"/>
    </source>
</evidence>
<feature type="transmembrane region" description="Helical" evidence="6">
    <location>
        <begin position="55"/>
        <end position="75"/>
    </location>
</feature>
<dbReference type="InterPro" id="IPR020846">
    <property type="entry name" value="MFS_dom"/>
</dbReference>
<gene>
    <name evidence="8" type="ORF">UFOPK1392_01211</name>
    <name evidence="9" type="ORF">UFOPK3733_02219</name>
</gene>
<dbReference type="Gene3D" id="1.20.1250.20">
    <property type="entry name" value="MFS general substrate transporter like domains"/>
    <property type="match status" value="1"/>
</dbReference>
<feature type="domain" description="Major facilitator superfamily (MFS) profile" evidence="7">
    <location>
        <begin position="21"/>
        <end position="513"/>
    </location>
</feature>
<dbReference type="PRINTS" id="PR01036">
    <property type="entry name" value="TCRTETB"/>
</dbReference>
<evidence type="ECO:0000256" key="1">
    <source>
        <dbReference type="ARBA" id="ARBA00004141"/>
    </source>
</evidence>
<feature type="transmembrane region" description="Helical" evidence="6">
    <location>
        <begin position="147"/>
        <end position="167"/>
    </location>
</feature>
<dbReference type="Pfam" id="PF07690">
    <property type="entry name" value="MFS_1"/>
    <property type="match status" value="1"/>
</dbReference>
<reference evidence="9" key="1">
    <citation type="submission" date="2020-05" db="EMBL/GenBank/DDBJ databases">
        <authorList>
            <person name="Chiriac C."/>
            <person name="Salcher M."/>
            <person name="Ghai R."/>
            <person name="Kavagutti S V."/>
        </authorList>
    </citation>
    <scope>NUCLEOTIDE SEQUENCE</scope>
</reference>
<dbReference type="PROSITE" id="PS50850">
    <property type="entry name" value="MFS"/>
    <property type="match status" value="1"/>
</dbReference>
<dbReference type="EMBL" id="CAEMXZ010000046">
    <property type="protein sequence ID" value="CAB4323456.1"/>
    <property type="molecule type" value="Genomic_DNA"/>
</dbReference>
<dbReference type="EMBL" id="CAFBNC010000179">
    <property type="protein sequence ID" value="CAB4956927.1"/>
    <property type="molecule type" value="Genomic_DNA"/>
</dbReference>
<feature type="transmembrane region" description="Helical" evidence="6">
    <location>
        <begin position="412"/>
        <end position="432"/>
    </location>
</feature>
<feature type="transmembrane region" description="Helical" evidence="6">
    <location>
        <begin position="20"/>
        <end position="43"/>
    </location>
</feature>
<evidence type="ECO:0000313" key="8">
    <source>
        <dbReference type="EMBL" id="CAB4323456.1"/>
    </source>
</evidence>
<dbReference type="SUPFAM" id="SSF103473">
    <property type="entry name" value="MFS general substrate transporter"/>
    <property type="match status" value="1"/>
</dbReference>
<feature type="transmembrane region" description="Helical" evidence="6">
    <location>
        <begin position="173"/>
        <end position="195"/>
    </location>
</feature>
<protein>
    <submittedName>
        <fullName evidence="9">Unannotated protein</fullName>
    </submittedName>
</protein>
<proteinExistence type="predicted"/>
<feature type="transmembrane region" description="Helical" evidence="6">
    <location>
        <begin position="307"/>
        <end position="327"/>
    </location>
</feature>
<name>A0A6J7KMQ0_9ZZZZ</name>
<sequence length="538" mass="56127">MAGTGPESTTTSDVPPRAGLVLASLILGAFVCNVNLSVANVALPDIGKAFNASQTSLTLVAVGCTLGLAMSVLYFGAIGDRHGRKRMLLLGLVITIPAAFLSAFATNVQMLMLGRLLTGLAAGMAYPTTLALVTALWADGTTRTKAIALWQSVSGASAVLGPALAGLFLEHLWWGSVFLIVVPVAVVALVMNLLFVPSHVAESTEPVDHLGGALSVLMIAGLVLGIGMISAPNRLIASLVLLAVSGVLIVLFFLRQRSAKHPLYDLNYARRRLFWVPAVAGMIVLGSLAGAMYVGQQFLQNVMHYSTLAAGTAILPAAIGMISVAPHSAKLVDTKGSRFTMLLGYSFILPAFGVMLFTWHEGVSYLFIGLAYLLMGAGVGFALTPAARSLTSSVPVAKVGMASGTSDLQRDLGGSIFQAVLGTFLTLGYAAAFSKAVAASPEASTVSAQTRSELTASFSSATKMAEQFPQYQSAIVAAAEKSFLQGSSWAYGAGAFFIFLGAVLVFFAYPSREKAMEMFAQYQRDDATGAPDTTTVAP</sequence>
<evidence type="ECO:0000313" key="9">
    <source>
        <dbReference type="EMBL" id="CAB4956927.1"/>
    </source>
</evidence>